<dbReference type="PANTHER" id="PTHR11009">
    <property type="entry name" value="DER1-LIKE PROTEIN, DERLIN"/>
    <property type="match status" value="1"/>
</dbReference>
<feature type="transmembrane region" description="Helical" evidence="7">
    <location>
        <begin position="92"/>
        <end position="117"/>
    </location>
</feature>
<keyword evidence="3 7" id="KW-0812">Transmembrane</keyword>
<evidence type="ECO:0000256" key="1">
    <source>
        <dbReference type="ARBA" id="ARBA00004477"/>
    </source>
</evidence>
<feature type="region of interest" description="Disordered" evidence="8">
    <location>
        <begin position="229"/>
        <end position="250"/>
    </location>
</feature>
<evidence type="ECO:0000256" key="5">
    <source>
        <dbReference type="ARBA" id="ARBA00022989"/>
    </source>
</evidence>
<name>A0A8H4MZJ0_9PEZI</name>
<feature type="transmembrane region" description="Helical" evidence="7">
    <location>
        <begin position="137"/>
        <end position="160"/>
    </location>
</feature>
<dbReference type="SUPFAM" id="SSF144091">
    <property type="entry name" value="Rhomboid-like"/>
    <property type="match status" value="1"/>
</dbReference>
<evidence type="ECO:0000256" key="3">
    <source>
        <dbReference type="ARBA" id="ARBA00022692"/>
    </source>
</evidence>
<dbReference type="EMBL" id="WWBZ02000062">
    <property type="protein sequence ID" value="KAF4303325.1"/>
    <property type="molecule type" value="Genomic_DNA"/>
</dbReference>
<evidence type="ECO:0000313" key="10">
    <source>
        <dbReference type="Proteomes" id="UP000572817"/>
    </source>
</evidence>
<sequence length="250" mass="27242">MDVIRSWPPVTRTLVIGSLLTSIGVYSGLVPGMPLIFIPQKVFAFPPQIWRLVTSFFITGPQMSIIFDPYFLYQYGSQLEINSPRFSEPGAFFIYIVFNGLVIVALAGYILGAYRFLDALIMAITYTYAQDNASRMVTFFVVTIQAKYLPYLLLLVTFVMGGQGAAMHQGTGLLAAHLYDFLTRIWPTFGGGSNPVKVPRIVKEFFGGGGVRPAPAQRGYGVAFGAPGEARATGSSWASTRGPGRRLGGD</sequence>
<gene>
    <name evidence="9" type="ORF">GTA08_BOTSDO09278</name>
</gene>
<keyword evidence="5 7" id="KW-1133">Transmembrane helix</keyword>
<keyword evidence="6 7" id="KW-0472">Membrane</keyword>
<protein>
    <recommendedName>
        <fullName evidence="7">Derlin</fullName>
    </recommendedName>
</protein>
<dbReference type="OrthoDB" id="19102at2759"/>
<dbReference type="Pfam" id="PF04511">
    <property type="entry name" value="DER1"/>
    <property type="match status" value="1"/>
</dbReference>
<evidence type="ECO:0000256" key="7">
    <source>
        <dbReference type="RuleBase" id="RU363059"/>
    </source>
</evidence>
<dbReference type="InterPro" id="IPR035952">
    <property type="entry name" value="Rhomboid-like_sf"/>
</dbReference>
<feature type="transmembrane region" description="Helical" evidence="7">
    <location>
        <begin position="15"/>
        <end position="37"/>
    </location>
</feature>
<evidence type="ECO:0000313" key="9">
    <source>
        <dbReference type="EMBL" id="KAF4303325.1"/>
    </source>
</evidence>
<comment type="similarity">
    <text evidence="2 7">Belongs to the derlin family.</text>
</comment>
<dbReference type="GO" id="GO:0005789">
    <property type="term" value="C:endoplasmic reticulum membrane"/>
    <property type="evidence" value="ECO:0007669"/>
    <property type="project" value="UniProtKB-SubCell"/>
</dbReference>
<dbReference type="GO" id="GO:0006950">
    <property type="term" value="P:response to stress"/>
    <property type="evidence" value="ECO:0007669"/>
    <property type="project" value="UniProtKB-ARBA"/>
</dbReference>
<reference evidence="9" key="1">
    <citation type="submission" date="2020-04" db="EMBL/GenBank/DDBJ databases">
        <title>Genome Assembly and Annotation of Botryosphaeria dothidea sdau 11-99, a Latent Pathogen of Apple Fruit Ring Rot in China.</title>
        <authorList>
            <person name="Yu C."/>
            <person name="Diao Y."/>
            <person name="Lu Q."/>
            <person name="Zhao J."/>
            <person name="Cui S."/>
            <person name="Peng C."/>
            <person name="He B."/>
            <person name="Liu H."/>
        </authorList>
    </citation>
    <scope>NUCLEOTIDE SEQUENCE [LARGE SCALE GENOMIC DNA]</scope>
    <source>
        <strain evidence="9">Sdau11-99</strain>
    </source>
</reference>
<evidence type="ECO:0000256" key="2">
    <source>
        <dbReference type="ARBA" id="ARBA00008917"/>
    </source>
</evidence>
<dbReference type="Gene3D" id="1.20.1540.10">
    <property type="entry name" value="Rhomboid-like"/>
    <property type="match status" value="1"/>
</dbReference>
<dbReference type="AlphaFoldDB" id="A0A8H4MZJ0"/>
<evidence type="ECO:0000256" key="4">
    <source>
        <dbReference type="ARBA" id="ARBA00022824"/>
    </source>
</evidence>
<comment type="function">
    <text evidence="7">May be involved in the degradation of misfolded endoplasmic reticulum (ER) luminal proteins.</text>
</comment>
<comment type="caution">
    <text evidence="9">The sequence shown here is derived from an EMBL/GenBank/DDBJ whole genome shotgun (WGS) entry which is preliminary data.</text>
</comment>
<feature type="transmembrane region" description="Helical" evidence="7">
    <location>
        <begin position="49"/>
        <end position="72"/>
    </location>
</feature>
<keyword evidence="10" id="KW-1185">Reference proteome</keyword>
<comment type="subcellular location">
    <subcellularLocation>
        <location evidence="1 7">Endoplasmic reticulum membrane</location>
        <topology evidence="1 7">Multi-pass membrane protein</topology>
    </subcellularLocation>
</comment>
<accession>A0A8H4MZJ0</accession>
<dbReference type="Proteomes" id="UP000572817">
    <property type="component" value="Unassembled WGS sequence"/>
</dbReference>
<keyword evidence="4 7" id="KW-0256">Endoplasmic reticulum</keyword>
<dbReference type="InterPro" id="IPR007599">
    <property type="entry name" value="DER1"/>
</dbReference>
<evidence type="ECO:0000256" key="8">
    <source>
        <dbReference type="SAM" id="MobiDB-lite"/>
    </source>
</evidence>
<organism evidence="9 10">
    <name type="scientific">Botryosphaeria dothidea</name>
    <dbReference type="NCBI Taxonomy" id="55169"/>
    <lineage>
        <taxon>Eukaryota</taxon>
        <taxon>Fungi</taxon>
        <taxon>Dikarya</taxon>
        <taxon>Ascomycota</taxon>
        <taxon>Pezizomycotina</taxon>
        <taxon>Dothideomycetes</taxon>
        <taxon>Dothideomycetes incertae sedis</taxon>
        <taxon>Botryosphaeriales</taxon>
        <taxon>Botryosphaeriaceae</taxon>
        <taxon>Botryosphaeria</taxon>
    </lineage>
</organism>
<evidence type="ECO:0000256" key="6">
    <source>
        <dbReference type="ARBA" id="ARBA00023136"/>
    </source>
</evidence>
<proteinExistence type="inferred from homology"/>